<proteinExistence type="predicted"/>
<organism evidence="1 2">
    <name type="scientific">Micromonospora reichwaldensis</name>
    <dbReference type="NCBI Taxonomy" id="3075516"/>
    <lineage>
        <taxon>Bacteria</taxon>
        <taxon>Bacillati</taxon>
        <taxon>Actinomycetota</taxon>
        <taxon>Actinomycetes</taxon>
        <taxon>Micromonosporales</taxon>
        <taxon>Micromonosporaceae</taxon>
        <taxon>Micromonospora</taxon>
    </lineage>
</organism>
<dbReference type="Proteomes" id="UP001180973">
    <property type="component" value="Unassembled WGS sequence"/>
</dbReference>
<dbReference type="RefSeq" id="WP_311414410.1">
    <property type="nucleotide sequence ID" value="NZ_JAVRFL010000044.1"/>
</dbReference>
<name>A0ABU2X3E2_9ACTN</name>
<comment type="caution">
    <text evidence="1">The sequence shown here is derived from an EMBL/GenBank/DDBJ whole genome shotgun (WGS) entry which is preliminary data.</text>
</comment>
<gene>
    <name evidence="1" type="ORF">RM555_27235</name>
</gene>
<reference evidence="1" key="1">
    <citation type="submission" date="2023-09" db="EMBL/GenBank/DDBJ databases">
        <title>30 novel species of actinomycetes from the DSMZ collection.</title>
        <authorList>
            <person name="Nouioui I."/>
        </authorList>
    </citation>
    <scope>NUCLEOTIDE SEQUENCE</scope>
    <source>
        <strain evidence="1">DSM 115977</strain>
    </source>
</reference>
<dbReference type="EMBL" id="JAVRFL010000044">
    <property type="protein sequence ID" value="MDT0532697.1"/>
    <property type="molecule type" value="Genomic_DNA"/>
</dbReference>
<protein>
    <submittedName>
        <fullName evidence="1">Uncharacterized protein</fullName>
    </submittedName>
</protein>
<sequence>MTTSRARHSAADGLASAEGDIVRNVDTPRRLPYDDGIAGCEVRMAPVSPPGMRSQADAA</sequence>
<evidence type="ECO:0000313" key="1">
    <source>
        <dbReference type="EMBL" id="MDT0532697.1"/>
    </source>
</evidence>
<keyword evidence="2" id="KW-1185">Reference proteome</keyword>
<evidence type="ECO:0000313" key="2">
    <source>
        <dbReference type="Proteomes" id="UP001180973"/>
    </source>
</evidence>
<accession>A0ABU2X3E2</accession>